<keyword evidence="1" id="KW-0732">Signal</keyword>
<keyword evidence="4" id="KW-1185">Reference proteome</keyword>
<dbReference type="SUPFAM" id="SSF160574">
    <property type="entry name" value="BT0923-like"/>
    <property type="match status" value="2"/>
</dbReference>
<dbReference type="EMBL" id="LQNU01000068">
    <property type="protein sequence ID" value="KZE77649.1"/>
    <property type="molecule type" value="Genomic_DNA"/>
</dbReference>
<gene>
    <name evidence="3" type="ORF">AV926_13925</name>
</gene>
<evidence type="ECO:0000313" key="4">
    <source>
        <dbReference type="Proteomes" id="UP000076630"/>
    </source>
</evidence>
<feature type="domain" description="Putative beta-lactamase-inhibitor-like PepSY-like" evidence="2">
    <location>
        <begin position="72"/>
        <end position="155"/>
    </location>
</feature>
<dbReference type="InterPro" id="IPR021533">
    <property type="entry name" value="PepSY-like"/>
</dbReference>
<evidence type="ECO:0000259" key="2">
    <source>
        <dbReference type="Pfam" id="PF11396"/>
    </source>
</evidence>
<proteinExistence type="predicted"/>
<comment type="caution">
    <text evidence="3">The sequence shown here is derived from an EMBL/GenBank/DDBJ whole genome shotgun (WGS) entry which is preliminary data.</text>
</comment>
<name>A0A161S0P1_9FLAO</name>
<dbReference type="Proteomes" id="UP000076630">
    <property type="component" value="Unassembled WGS sequence"/>
</dbReference>
<dbReference type="OrthoDB" id="710080at2"/>
<organism evidence="3 4">
    <name type="scientific">Myroides marinus</name>
    <dbReference type="NCBI Taxonomy" id="703342"/>
    <lineage>
        <taxon>Bacteria</taxon>
        <taxon>Pseudomonadati</taxon>
        <taxon>Bacteroidota</taxon>
        <taxon>Flavobacteriia</taxon>
        <taxon>Flavobacteriales</taxon>
        <taxon>Flavobacteriaceae</taxon>
        <taxon>Myroides</taxon>
    </lineage>
</organism>
<feature type="chain" id="PRO_5007826912" description="Putative beta-lactamase-inhibitor-like PepSY-like domain-containing protein" evidence="1">
    <location>
        <begin position="23"/>
        <end position="292"/>
    </location>
</feature>
<accession>A0A161S0P1</accession>
<dbReference type="AlphaFoldDB" id="A0A161S0P1"/>
<dbReference type="RefSeq" id="WP_038987413.1">
    <property type="nucleotide sequence ID" value="NZ_JWJO01000047.1"/>
</dbReference>
<dbReference type="Pfam" id="PF11396">
    <property type="entry name" value="PepSY_like"/>
    <property type="match status" value="2"/>
</dbReference>
<dbReference type="Gene3D" id="3.40.1420.30">
    <property type="match status" value="2"/>
</dbReference>
<evidence type="ECO:0000256" key="1">
    <source>
        <dbReference type="SAM" id="SignalP"/>
    </source>
</evidence>
<protein>
    <recommendedName>
        <fullName evidence="2">Putative beta-lactamase-inhibitor-like PepSY-like domain-containing protein</fullName>
    </recommendedName>
</protein>
<reference evidence="3 4" key="1">
    <citation type="submission" date="2016-01" db="EMBL/GenBank/DDBJ databases">
        <title>Whole genome sequencing of Myroides marinus L41.</title>
        <authorList>
            <person name="Hong K.W."/>
        </authorList>
    </citation>
    <scope>NUCLEOTIDE SEQUENCE [LARGE SCALE GENOMIC DNA]</scope>
    <source>
        <strain evidence="3 4">L41</strain>
    </source>
</reference>
<feature type="domain" description="Putative beta-lactamase-inhibitor-like PepSY-like" evidence="2">
    <location>
        <begin position="205"/>
        <end position="289"/>
    </location>
</feature>
<feature type="signal peptide" evidence="1">
    <location>
        <begin position="1"/>
        <end position="22"/>
    </location>
</feature>
<dbReference type="PROSITE" id="PS51257">
    <property type="entry name" value="PROKAR_LIPOPROTEIN"/>
    <property type="match status" value="1"/>
</dbReference>
<sequence length="292" mass="33151">MKNSKIVLAVLLMAIVGFTACSSDDNGKGSNVEQISEDQLPTNSKTFLRSVFPNASFRHTAKVTTPNYYGTEYTTSLDNKVEIDFDKAGNWTEVEMSDDSAIPIEFLKQEVSTILDYVNKNYPGMFILELDRDMKRGYEVTLSNGLELIFNIKQEFVGLDLDMDRDEVLIVASELPSTAQKFLKDTFAGAEVVLAKKELDRKGDEYKVYLSNGVKVEFDKVGNWIEVEVKYTAIMPETVVPVNAMTYVKTHYSTYKIVSIEKERDTFQIELVKGNQEVELLFDKEGNFLRIE</sequence>
<evidence type="ECO:0000313" key="3">
    <source>
        <dbReference type="EMBL" id="KZE77649.1"/>
    </source>
</evidence>